<protein>
    <submittedName>
        <fullName evidence="1">Uncharacterized protein</fullName>
    </submittedName>
</protein>
<name>A0AA39NWG2_9AGAR</name>
<proteinExistence type="predicted"/>
<organism evidence="1 2">
    <name type="scientific">Armillaria novae-zelandiae</name>
    <dbReference type="NCBI Taxonomy" id="153914"/>
    <lineage>
        <taxon>Eukaryota</taxon>
        <taxon>Fungi</taxon>
        <taxon>Dikarya</taxon>
        <taxon>Basidiomycota</taxon>
        <taxon>Agaricomycotina</taxon>
        <taxon>Agaricomycetes</taxon>
        <taxon>Agaricomycetidae</taxon>
        <taxon>Agaricales</taxon>
        <taxon>Marasmiineae</taxon>
        <taxon>Physalacriaceae</taxon>
        <taxon>Armillaria</taxon>
    </lineage>
</organism>
<dbReference type="Proteomes" id="UP001175227">
    <property type="component" value="Unassembled WGS sequence"/>
</dbReference>
<sequence length="351" mass="39792">MTTVSHPLLSTKSKLFQRDTFIFSTSLPAKLLFGVNQHRIPISSALVQHWAYLLAPHSEPFHLRPVTVHQFGIMAYGIMPNGPPIPEDSSEQLPPGNYGWYGAGSTARFLPQITTMPNPPSFAVMKKSWTWFPNQEIMLDVLPSLAEVVRQRDQHRCFITGIASHNDTDLVWMFLPCFTHLCCFPPLRDGYDDVPEFFETASNAAFLHKDLVPFFHDNAFSVDVDNDHRILIFRDIGPAQKLLLSHLKVHPNGGPDDWYLREHFRISLKVCVLDGDVREDYPSSVVLQMMDELGVNSVGSDDTVELAPMTDPQWQTVVGQSIWENVLETRMAANYVPSDDSDEEEADRLDR</sequence>
<gene>
    <name evidence="1" type="ORF">IW261DRAFT_1611380</name>
</gene>
<keyword evidence="2" id="KW-1185">Reference proteome</keyword>
<dbReference type="EMBL" id="JAUEPR010000037">
    <property type="protein sequence ID" value="KAK0472849.1"/>
    <property type="molecule type" value="Genomic_DNA"/>
</dbReference>
<evidence type="ECO:0000313" key="1">
    <source>
        <dbReference type="EMBL" id="KAK0472849.1"/>
    </source>
</evidence>
<evidence type="ECO:0000313" key="2">
    <source>
        <dbReference type="Proteomes" id="UP001175227"/>
    </source>
</evidence>
<accession>A0AA39NWG2</accession>
<dbReference type="AlphaFoldDB" id="A0AA39NWG2"/>
<comment type="caution">
    <text evidence="1">The sequence shown here is derived from an EMBL/GenBank/DDBJ whole genome shotgun (WGS) entry which is preliminary data.</text>
</comment>
<reference evidence="1" key="1">
    <citation type="submission" date="2023-06" db="EMBL/GenBank/DDBJ databases">
        <authorList>
            <consortium name="Lawrence Berkeley National Laboratory"/>
            <person name="Ahrendt S."/>
            <person name="Sahu N."/>
            <person name="Indic B."/>
            <person name="Wong-Bajracharya J."/>
            <person name="Merenyi Z."/>
            <person name="Ke H.-M."/>
            <person name="Monk M."/>
            <person name="Kocsube S."/>
            <person name="Drula E."/>
            <person name="Lipzen A."/>
            <person name="Balint B."/>
            <person name="Henrissat B."/>
            <person name="Andreopoulos B."/>
            <person name="Martin F.M."/>
            <person name="Harder C.B."/>
            <person name="Rigling D."/>
            <person name="Ford K.L."/>
            <person name="Foster G.D."/>
            <person name="Pangilinan J."/>
            <person name="Papanicolaou A."/>
            <person name="Barry K."/>
            <person name="LaButti K."/>
            <person name="Viragh M."/>
            <person name="Koriabine M."/>
            <person name="Yan M."/>
            <person name="Riley R."/>
            <person name="Champramary S."/>
            <person name="Plett K.L."/>
            <person name="Tsai I.J."/>
            <person name="Slot J."/>
            <person name="Sipos G."/>
            <person name="Plett J."/>
            <person name="Nagy L.G."/>
            <person name="Grigoriev I.V."/>
        </authorList>
    </citation>
    <scope>NUCLEOTIDE SEQUENCE</scope>
    <source>
        <strain evidence="1">ICMP 16352</strain>
    </source>
</reference>